<dbReference type="Proteomes" id="UP001500503">
    <property type="component" value="Unassembled WGS sequence"/>
</dbReference>
<dbReference type="Gene3D" id="3.50.30.50">
    <property type="entry name" value="Putative cyclase"/>
    <property type="match status" value="1"/>
</dbReference>
<comment type="caution">
    <text evidence="1">The sequence shown here is derived from an EMBL/GenBank/DDBJ whole genome shotgun (WGS) entry which is preliminary data.</text>
</comment>
<proteinExistence type="predicted"/>
<sequence length="49" mass="5165">MDTPLVDSAARDELVAVRGELGRGAFMLVVTPQRLEGATGLPVNPLAIF</sequence>
<dbReference type="RefSeq" id="WP_345465096.1">
    <property type="nucleotide sequence ID" value="NZ_BAABHF010000019.1"/>
</dbReference>
<protein>
    <submittedName>
        <fullName evidence="1">Uncharacterized protein</fullName>
    </submittedName>
</protein>
<dbReference type="InterPro" id="IPR037175">
    <property type="entry name" value="KFase_sf"/>
</dbReference>
<evidence type="ECO:0000313" key="1">
    <source>
        <dbReference type="EMBL" id="GAA4495738.1"/>
    </source>
</evidence>
<name>A0ABP8Q1H0_9ACTN</name>
<keyword evidence="2" id="KW-1185">Reference proteome</keyword>
<organism evidence="1 2">
    <name type="scientific">Actinoallomurus oryzae</name>
    <dbReference type="NCBI Taxonomy" id="502180"/>
    <lineage>
        <taxon>Bacteria</taxon>
        <taxon>Bacillati</taxon>
        <taxon>Actinomycetota</taxon>
        <taxon>Actinomycetes</taxon>
        <taxon>Streptosporangiales</taxon>
        <taxon>Thermomonosporaceae</taxon>
        <taxon>Actinoallomurus</taxon>
    </lineage>
</organism>
<gene>
    <name evidence="1" type="ORF">GCM10023191_036860</name>
</gene>
<accession>A0ABP8Q1H0</accession>
<evidence type="ECO:0000313" key="2">
    <source>
        <dbReference type="Proteomes" id="UP001500503"/>
    </source>
</evidence>
<reference evidence="2" key="1">
    <citation type="journal article" date="2019" name="Int. J. Syst. Evol. Microbiol.">
        <title>The Global Catalogue of Microorganisms (GCM) 10K type strain sequencing project: providing services to taxonomists for standard genome sequencing and annotation.</title>
        <authorList>
            <consortium name="The Broad Institute Genomics Platform"/>
            <consortium name="The Broad Institute Genome Sequencing Center for Infectious Disease"/>
            <person name="Wu L."/>
            <person name="Ma J."/>
        </authorList>
    </citation>
    <scope>NUCLEOTIDE SEQUENCE [LARGE SCALE GENOMIC DNA]</scope>
    <source>
        <strain evidence="2">JCM 17933</strain>
    </source>
</reference>
<dbReference type="EMBL" id="BAABHF010000019">
    <property type="protein sequence ID" value="GAA4495738.1"/>
    <property type="molecule type" value="Genomic_DNA"/>
</dbReference>